<evidence type="ECO:0000313" key="4">
    <source>
        <dbReference type="EMBL" id="AIT08075.1"/>
    </source>
</evidence>
<dbReference type="GO" id="GO:0046872">
    <property type="term" value="F:metal ion binding"/>
    <property type="evidence" value="ECO:0007669"/>
    <property type="project" value="UniProtKB-KW"/>
</dbReference>
<dbReference type="PANTHER" id="PTHR16222:SF12">
    <property type="entry name" value="ADP-RIBOSYLGLYCOHYDROLASE-RELATED"/>
    <property type="match status" value="1"/>
</dbReference>
<keyword evidence="2" id="KW-0460">Magnesium</keyword>
<dbReference type="SUPFAM" id="SSF52799">
    <property type="entry name" value="(Phosphotyrosine protein) phosphatases II"/>
    <property type="match status" value="1"/>
</dbReference>
<dbReference type="HOGENOM" id="CLU_551960_0_0_5"/>
<feature type="binding site" evidence="2">
    <location>
        <position position="243"/>
    </location>
    <ligand>
        <name>Mg(2+)</name>
        <dbReference type="ChEBI" id="CHEBI:18420"/>
        <label>1</label>
    </ligand>
</feature>
<comment type="cofactor">
    <cofactor evidence="2">
        <name>Mg(2+)</name>
        <dbReference type="ChEBI" id="CHEBI:18420"/>
    </cofactor>
    <text evidence="2">Binds 2 magnesium ions per subunit.</text>
</comment>
<keyword evidence="5" id="KW-1185">Reference proteome</keyword>
<feature type="domain" description="Tyrosine specific protein phosphatases" evidence="3">
    <location>
        <begin position="116"/>
        <end position="174"/>
    </location>
</feature>
<dbReference type="PANTHER" id="PTHR16222">
    <property type="entry name" value="ADP-RIBOSYLGLYCOHYDROLASE"/>
    <property type="match status" value="1"/>
</dbReference>
<evidence type="ECO:0000256" key="2">
    <source>
        <dbReference type="PIRSR" id="PIRSR605502-1"/>
    </source>
</evidence>
<proteinExistence type="predicted"/>
<dbReference type="InterPro" id="IPR000387">
    <property type="entry name" value="Tyr_Pase_dom"/>
</dbReference>
<dbReference type="InterPro" id="IPR057023">
    <property type="entry name" value="PTP-SAK"/>
</dbReference>
<feature type="binding site" evidence="2">
    <location>
        <position position="442"/>
    </location>
    <ligand>
        <name>Mg(2+)</name>
        <dbReference type="ChEBI" id="CHEBI:18420"/>
        <label>1</label>
    </ligand>
</feature>
<dbReference type="KEGG" id="stax:MC45_07505"/>
<dbReference type="eggNOG" id="COG2453">
    <property type="taxonomic scope" value="Bacteria"/>
</dbReference>
<feature type="binding site" evidence="2">
    <location>
        <position position="245"/>
    </location>
    <ligand>
        <name>Mg(2+)</name>
        <dbReference type="ChEBI" id="CHEBI:18420"/>
        <label>1</label>
    </ligand>
</feature>
<feature type="binding site" evidence="2">
    <location>
        <position position="445"/>
    </location>
    <ligand>
        <name>Mg(2+)</name>
        <dbReference type="ChEBI" id="CHEBI:18420"/>
        <label>1</label>
    </ligand>
</feature>
<dbReference type="EMBL" id="CP009571">
    <property type="protein sequence ID" value="AIT08075.1"/>
    <property type="molecule type" value="Genomic_DNA"/>
</dbReference>
<dbReference type="FunFam" id="3.90.190.10:FF:000157">
    <property type="entry name" value="Protein-tyrosine phosphatase"/>
    <property type="match status" value="1"/>
</dbReference>
<dbReference type="Pfam" id="PF03747">
    <property type="entry name" value="ADP_ribosyl_GH"/>
    <property type="match status" value="1"/>
</dbReference>
<name>A0A097EKI9_9SPHN</name>
<dbReference type="InterPro" id="IPR029021">
    <property type="entry name" value="Prot-tyrosine_phosphatase-like"/>
</dbReference>
<organism evidence="4 5">
    <name type="scientific">Sphingomonas taxi</name>
    <dbReference type="NCBI Taxonomy" id="1549858"/>
    <lineage>
        <taxon>Bacteria</taxon>
        <taxon>Pseudomonadati</taxon>
        <taxon>Pseudomonadota</taxon>
        <taxon>Alphaproteobacteria</taxon>
        <taxon>Sphingomonadales</taxon>
        <taxon>Sphingomonadaceae</taxon>
        <taxon>Sphingomonas</taxon>
    </lineage>
</organism>
<dbReference type="Gene3D" id="3.90.190.10">
    <property type="entry name" value="Protein tyrosine phosphatase superfamily"/>
    <property type="match status" value="1"/>
</dbReference>
<feature type="binding site" evidence="2">
    <location>
        <position position="444"/>
    </location>
    <ligand>
        <name>Mg(2+)</name>
        <dbReference type="ChEBI" id="CHEBI:18420"/>
        <label>1</label>
    </ligand>
</feature>
<sequence>MHARTSVTHPLQIASVAAGAGLGSVGITFCPGKQQPHAATGAWARDLDLDVGVIANWGAASVVTLVEDHELASLGVTGLGDAVRAAAMEWQHLPIRDVSVPDAAFETAWQKTGPMLRNQLRAGFNVLVHCKGGLGRAGTVAARLLIDLGWTPAEALAAVREVRPGAVETRAQEAYVLALVTTPEATLEHSPSAIHDRSRGALLGLAIGDAVGTTLEFTRRDSGVAVTDMVGGGPFRLQPGEWTDDTAMALALADSLAAEPKLDARDLMGRFVSWWRSGEYSCTGRCFDIGVTTRQALARFERDLEPYAGSDDPMSAGNGSLMRLAPVAMRHWRDRGTLAAIAARQSRTTHAAPEAVAGCVAYAEMLADAISGMSAHEVLTAARRNDAPAIDAIVRGSWRGKLRRDIRSSGYVAHSLEAALWCVSRTSSFAAAVLLAANLGDDADTTAAITGQLAGALYGADGIPDAWLQRLAWHDRLLAAADRLISASDAA</sequence>
<accession>A0A097EKI9</accession>
<dbReference type="Pfam" id="PF22784">
    <property type="entry name" value="PTP-SAK"/>
    <property type="match status" value="1"/>
</dbReference>
<evidence type="ECO:0000313" key="5">
    <source>
        <dbReference type="Proteomes" id="UP000033200"/>
    </source>
</evidence>
<dbReference type="PROSITE" id="PS50056">
    <property type="entry name" value="TYR_PHOSPHATASE_2"/>
    <property type="match status" value="1"/>
</dbReference>
<dbReference type="GO" id="GO:0016791">
    <property type="term" value="F:phosphatase activity"/>
    <property type="evidence" value="ECO:0007669"/>
    <property type="project" value="UniProtKB-ARBA"/>
</dbReference>
<dbReference type="Gene3D" id="1.10.4080.10">
    <property type="entry name" value="ADP-ribosylation/Crystallin J1"/>
    <property type="match status" value="1"/>
</dbReference>
<dbReference type="CDD" id="cd14505">
    <property type="entry name" value="CDKN3-like"/>
    <property type="match status" value="1"/>
</dbReference>
<gene>
    <name evidence="4" type="ORF">MC45_07505</name>
</gene>
<protein>
    <submittedName>
        <fullName evidence="4">Crystallin</fullName>
    </submittedName>
</protein>
<feature type="binding site" evidence="2">
    <location>
        <position position="244"/>
    </location>
    <ligand>
        <name>Mg(2+)</name>
        <dbReference type="ChEBI" id="CHEBI:18420"/>
        <label>1</label>
    </ligand>
</feature>
<dbReference type="InterPro" id="IPR050792">
    <property type="entry name" value="ADP-ribosylglycohydrolase"/>
</dbReference>
<dbReference type="InterPro" id="IPR036705">
    <property type="entry name" value="Ribosyl_crysJ1_sf"/>
</dbReference>
<reference evidence="4 5" key="1">
    <citation type="submission" date="2014-09" db="EMBL/GenBank/DDBJ databases">
        <title>Using Illumina technology Improving SMRT sequencing Genome Assembly by RASTools.</title>
        <authorList>
            <person name="Zhou Y."/>
            <person name="Ma T."/>
            <person name="Liu T."/>
        </authorList>
    </citation>
    <scope>NUCLEOTIDE SEQUENCE [LARGE SCALE GENOMIC DNA]</scope>
    <source>
        <strain evidence="4 5">ATCC 55669</strain>
    </source>
</reference>
<dbReference type="STRING" id="1549858.MC45_07505"/>
<keyword evidence="1" id="KW-0378">Hydrolase</keyword>
<evidence type="ECO:0000259" key="3">
    <source>
        <dbReference type="PROSITE" id="PS50056"/>
    </source>
</evidence>
<keyword evidence="2" id="KW-0479">Metal-binding</keyword>
<dbReference type="Proteomes" id="UP000033200">
    <property type="component" value="Chromosome"/>
</dbReference>
<dbReference type="eggNOG" id="COG1397">
    <property type="taxonomic scope" value="Bacteria"/>
</dbReference>
<dbReference type="AlphaFoldDB" id="A0A097EKI9"/>
<dbReference type="SUPFAM" id="SSF101478">
    <property type="entry name" value="ADP-ribosylglycohydrolase"/>
    <property type="match status" value="1"/>
</dbReference>
<evidence type="ECO:0000256" key="1">
    <source>
        <dbReference type="ARBA" id="ARBA00022801"/>
    </source>
</evidence>
<dbReference type="InterPro" id="IPR005502">
    <property type="entry name" value="Ribosyl_crysJ1"/>
</dbReference>